<keyword evidence="2" id="KW-1185">Reference proteome</keyword>
<protein>
    <submittedName>
        <fullName evidence="1">3227_t:CDS:1</fullName>
    </submittedName>
</protein>
<name>A0ACA9R6J8_9GLOM</name>
<proteinExistence type="predicted"/>
<sequence length="127" mass="14384">SFVQVVQNKDSPFLVEMFQVLERIYEHEVNNKDVVKLNSKKASYAYDLGLCKKALDIAIISSSNEALEDLLQGYIDDQILLQSKSHLANKRYLSAIKNHGIKNVYSNNQEEILASGSMKKTSDNVLY</sequence>
<dbReference type="EMBL" id="CAJVPW010059201">
    <property type="protein sequence ID" value="CAG8779174.1"/>
    <property type="molecule type" value="Genomic_DNA"/>
</dbReference>
<dbReference type="Proteomes" id="UP000789366">
    <property type="component" value="Unassembled WGS sequence"/>
</dbReference>
<evidence type="ECO:0000313" key="1">
    <source>
        <dbReference type="EMBL" id="CAG8779174.1"/>
    </source>
</evidence>
<feature type="non-terminal residue" evidence="1">
    <location>
        <position position="127"/>
    </location>
</feature>
<feature type="non-terminal residue" evidence="1">
    <location>
        <position position="1"/>
    </location>
</feature>
<gene>
    <name evidence="1" type="ORF">SPELUC_LOCUS16280</name>
</gene>
<organism evidence="1 2">
    <name type="scientific">Cetraspora pellucida</name>
    <dbReference type="NCBI Taxonomy" id="1433469"/>
    <lineage>
        <taxon>Eukaryota</taxon>
        <taxon>Fungi</taxon>
        <taxon>Fungi incertae sedis</taxon>
        <taxon>Mucoromycota</taxon>
        <taxon>Glomeromycotina</taxon>
        <taxon>Glomeromycetes</taxon>
        <taxon>Diversisporales</taxon>
        <taxon>Gigasporaceae</taxon>
        <taxon>Cetraspora</taxon>
    </lineage>
</organism>
<comment type="caution">
    <text evidence="1">The sequence shown here is derived from an EMBL/GenBank/DDBJ whole genome shotgun (WGS) entry which is preliminary data.</text>
</comment>
<evidence type="ECO:0000313" key="2">
    <source>
        <dbReference type="Proteomes" id="UP000789366"/>
    </source>
</evidence>
<reference evidence="1" key="1">
    <citation type="submission" date="2021-06" db="EMBL/GenBank/DDBJ databases">
        <authorList>
            <person name="Kallberg Y."/>
            <person name="Tangrot J."/>
            <person name="Rosling A."/>
        </authorList>
    </citation>
    <scope>NUCLEOTIDE SEQUENCE</scope>
    <source>
        <strain evidence="1">28 12/20/2015</strain>
    </source>
</reference>
<accession>A0ACA9R6J8</accession>